<evidence type="ECO:0000313" key="3">
    <source>
        <dbReference type="Proteomes" id="UP001324115"/>
    </source>
</evidence>
<reference evidence="2 3" key="1">
    <citation type="journal article" date="2023" name="G3 (Bethesda)">
        <title>A haplotype-resolved chromosome-scale genome for Quercus rubra L. provides insights into the genetics of adaptive traits for red oak species.</title>
        <authorList>
            <person name="Kapoor B."/>
            <person name="Jenkins J."/>
            <person name="Schmutz J."/>
            <person name="Zhebentyayeva T."/>
            <person name="Kuelheim C."/>
            <person name="Coggeshall M."/>
            <person name="Heim C."/>
            <person name="Lasky J.R."/>
            <person name="Leites L."/>
            <person name="Islam-Faridi N."/>
            <person name="Romero-Severson J."/>
            <person name="DeLeo V.L."/>
            <person name="Lucas S.M."/>
            <person name="Lazic D."/>
            <person name="Gailing O."/>
            <person name="Carlson J."/>
            <person name="Staton M."/>
        </authorList>
    </citation>
    <scope>NUCLEOTIDE SEQUENCE [LARGE SCALE GENOMIC DNA]</scope>
    <source>
        <strain evidence="2">Pseudo-F2</strain>
    </source>
</reference>
<keyword evidence="1" id="KW-0472">Membrane</keyword>
<keyword evidence="3" id="KW-1185">Reference proteome</keyword>
<evidence type="ECO:0000313" key="2">
    <source>
        <dbReference type="EMBL" id="KAK4557226.1"/>
    </source>
</evidence>
<evidence type="ECO:0000256" key="1">
    <source>
        <dbReference type="SAM" id="Phobius"/>
    </source>
</evidence>
<dbReference type="EMBL" id="JAXUIC010000012">
    <property type="protein sequence ID" value="KAK4557226.1"/>
    <property type="molecule type" value="Genomic_DNA"/>
</dbReference>
<keyword evidence="1" id="KW-1133">Transmembrane helix</keyword>
<keyword evidence="1" id="KW-0812">Transmembrane</keyword>
<organism evidence="2 3">
    <name type="scientific">Quercus rubra</name>
    <name type="common">Northern red oak</name>
    <name type="synonym">Quercus borealis</name>
    <dbReference type="NCBI Taxonomy" id="3512"/>
    <lineage>
        <taxon>Eukaryota</taxon>
        <taxon>Viridiplantae</taxon>
        <taxon>Streptophyta</taxon>
        <taxon>Embryophyta</taxon>
        <taxon>Tracheophyta</taxon>
        <taxon>Spermatophyta</taxon>
        <taxon>Magnoliopsida</taxon>
        <taxon>eudicotyledons</taxon>
        <taxon>Gunneridae</taxon>
        <taxon>Pentapetalae</taxon>
        <taxon>rosids</taxon>
        <taxon>fabids</taxon>
        <taxon>Fagales</taxon>
        <taxon>Fagaceae</taxon>
        <taxon>Quercus</taxon>
    </lineage>
</organism>
<gene>
    <name evidence="2" type="ORF">RGQ29_007122</name>
</gene>
<proteinExistence type="predicted"/>
<accession>A0AAN7DXM0</accession>
<dbReference type="AlphaFoldDB" id="A0AAN7DXM0"/>
<dbReference type="PANTHER" id="PTHR35218:SF7">
    <property type="entry name" value="ENDONUCLEASE_EXONUCLEASE_PHOSPHATASE"/>
    <property type="match status" value="1"/>
</dbReference>
<sequence length="129" mass="14747">MDLINWHMPLIMVITETSMSGARADEIIESLPFDGAVVGNTIGFAGGIWLLWCLDLVQVDVLASTEQEIHALIQVRSQNFNWIISAIYVCPRFVERCLLWDNLKCLLPFIIFLGLLWATSMRCFLRMKN</sequence>
<dbReference type="Proteomes" id="UP001324115">
    <property type="component" value="Unassembled WGS sequence"/>
</dbReference>
<comment type="caution">
    <text evidence="2">The sequence shown here is derived from an EMBL/GenBank/DDBJ whole genome shotgun (WGS) entry which is preliminary data.</text>
</comment>
<protein>
    <submittedName>
        <fullName evidence="2">Uncharacterized protein</fullName>
    </submittedName>
</protein>
<feature type="transmembrane region" description="Helical" evidence="1">
    <location>
        <begin position="106"/>
        <end position="125"/>
    </location>
</feature>
<name>A0AAN7DXM0_QUERU</name>
<dbReference type="PANTHER" id="PTHR35218">
    <property type="entry name" value="RNASE H DOMAIN-CONTAINING PROTEIN"/>
    <property type="match status" value="1"/>
</dbReference>